<feature type="non-terminal residue" evidence="1">
    <location>
        <position position="1"/>
    </location>
</feature>
<proteinExistence type="predicted"/>
<name>A0A813E1Z5_POLGL</name>
<accession>A0A813E1Z5</accession>
<gene>
    <name evidence="1" type="ORF">PGLA1383_LOCUS12970</name>
</gene>
<dbReference type="AlphaFoldDB" id="A0A813E1Z5"/>
<reference evidence="1" key="1">
    <citation type="submission" date="2021-02" db="EMBL/GenBank/DDBJ databases">
        <authorList>
            <person name="Dougan E. K."/>
            <person name="Rhodes N."/>
            <person name="Thang M."/>
            <person name="Chan C."/>
        </authorList>
    </citation>
    <scope>NUCLEOTIDE SEQUENCE</scope>
</reference>
<evidence type="ECO:0000313" key="2">
    <source>
        <dbReference type="Proteomes" id="UP000654075"/>
    </source>
</evidence>
<protein>
    <submittedName>
        <fullName evidence="1">Uncharacterized protein</fullName>
    </submittedName>
</protein>
<dbReference type="EMBL" id="CAJNNV010007058">
    <property type="protein sequence ID" value="CAE8594424.1"/>
    <property type="molecule type" value="Genomic_DNA"/>
</dbReference>
<dbReference type="Proteomes" id="UP000654075">
    <property type="component" value="Unassembled WGS sequence"/>
</dbReference>
<keyword evidence="2" id="KW-1185">Reference proteome</keyword>
<evidence type="ECO:0000313" key="1">
    <source>
        <dbReference type="EMBL" id="CAE8594424.1"/>
    </source>
</evidence>
<comment type="caution">
    <text evidence="1">The sequence shown here is derived from an EMBL/GenBank/DDBJ whole genome shotgun (WGS) entry which is preliminary data.</text>
</comment>
<sequence length="105" mass="10782">MERQQRKIQRALVALAVAGAVGLSVTSFVQSGGHPAGRPIRGVALGAQADDDQGFTSSSESWNVNEAAWARSLGLGAVLGLILAVSAGSPQASWAEVTGLKPDRE</sequence>
<organism evidence="1 2">
    <name type="scientific">Polarella glacialis</name>
    <name type="common">Dinoflagellate</name>
    <dbReference type="NCBI Taxonomy" id="89957"/>
    <lineage>
        <taxon>Eukaryota</taxon>
        <taxon>Sar</taxon>
        <taxon>Alveolata</taxon>
        <taxon>Dinophyceae</taxon>
        <taxon>Suessiales</taxon>
        <taxon>Suessiaceae</taxon>
        <taxon>Polarella</taxon>
    </lineage>
</organism>